<dbReference type="PANTHER" id="PTHR43020">
    <property type="entry name" value="CDK5 REGULATORY SUBUNIT-ASSOCIATED PROTEIN 1"/>
    <property type="match status" value="1"/>
</dbReference>
<dbReference type="InterPro" id="IPR058240">
    <property type="entry name" value="rSAM_sf"/>
</dbReference>
<dbReference type="OrthoDB" id="9805215at2"/>
<dbReference type="Pfam" id="PF04055">
    <property type="entry name" value="Radical_SAM"/>
    <property type="match status" value="1"/>
</dbReference>
<dbReference type="FunFam" id="3.40.50.12160:FF:000006">
    <property type="entry name" value="tRNA-2-methylthio-N(6)-dimethylallyladenosine synthase"/>
    <property type="match status" value="1"/>
</dbReference>
<dbReference type="InterPro" id="IPR006463">
    <property type="entry name" value="MiaB_methiolase"/>
</dbReference>
<dbReference type="SFLD" id="SFLDG01061">
    <property type="entry name" value="methylthiotransferase"/>
    <property type="match status" value="1"/>
</dbReference>
<evidence type="ECO:0000256" key="2">
    <source>
        <dbReference type="ARBA" id="ARBA00022485"/>
    </source>
</evidence>
<feature type="binding site" evidence="11">
    <location>
        <position position="84"/>
    </location>
    <ligand>
        <name>[4Fe-4S] cluster</name>
        <dbReference type="ChEBI" id="CHEBI:49883"/>
        <label>1</label>
    </ligand>
</feature>
<dbReference type="PANTHER" id="PTHR43020:SF2">
    <property type="entry name" value="MITOCHONDRIAL TRNA METHYLTHIOTRANSFERASE CDK5RAP1"/>
    <property type="match status" value="1"/>
</dbReference>
<organism evidence="15 16">
    <name type="scientific">Acetoanaerobium noterae</name>
    <dbReference type="NCBI Taxonomy" id="745369"/>
    <lineage>
        <taxon>Bacteria</taxon>
        <taxon>Bacillati</taxon>
        <taxon>Bacillota</taxon>
        <taxon>Clostridia</taxon>
        <taxon>Peptostreptococcales</taxon>
        <taxon>Filifactoraceae</taxon>
        <taxon>Acetoanaerobium</taxon>
    </lineage>
</organism>
<accession>A0A1T5CPS9</accession>
<dbReference type="InterPro" id="IPR020612">
    <property type="entry name" value="Methylthiotransferase_CS"/>
</dbReference>
<feature type="domain" description="TRAM" evidence="12">
    <location>
        <begin position="414"/>
        <end position="477"/>
    </location>
</feature>
<comment type="cofactor">
    <cofactor evidence="11">
        <name>[4Fe-4S] cluster</name>
        <dbReference type="ChEBI" id="CHEBI:49883"/>
    </cofactor>
    <text evidence="11">Binds 2 [4Fe-4S] clusters. One cluster is coordinated with 3 cysteines and an exchangeable S-adenosyl-L-methionine.</text>
</comment>
<dbReference type="NCBIfam" id="TIGR00089">
    <property type="entry name" value="MiaB/RimO family radical SAM methylthiotransferase"/>
    <property type="match status" value="1"/>
</dbReference>
<dbReference type="EMBL" id="FUYN01000005">
    <property type="protein sequence ID" value="SKB61180.1"/>
    <property type="molecule type" value="Genomic_DNA"/>
</dbReference>
<dbReference type="InterPro" id="IPR006638">
    <property type="entry name" value="Elp3/MiaA/NifB-like_rSAM"/>
</dbReference>
<evidence type="ECO:0000256" key="7">
    <source>
        <dbReference type="ARBA" id="ARBA00022723"/>
    </source>
</evidence>
<dbReference type="SUPFAM" id="SSF102114">
    <property type="entry name" value="Radical SAM enzymes"/>
    <property type="match status" value="1"/>
</dbReference>
<comment type="subunit">
    <text evidence="11">Monomer.</text>
</comment>
<feature type="binding site" evidence="11">
    <location>
        <position position="199"/>
    </location>
    <ligand>
        <name>[4Fe-4S] cluster</name>
        <dbReference type="ChEBI" id="CHEBI:49883"/>
        <label>2</label>
        <note>4Fe-4S-S-AdoMet</note>
    </ligand>
</feature>
<dbReference type="PROSITE" id="PS51918">
    <property type="entry name" value="RADICAL_SAM"/>
    <property type="match status" value="1"/>
</dbReference>
<evidence type="ECO:0000313" key="15">
    <source>
        <dbReference type="EMBL" id="SKB61180.1"/>
    </source>
</evidence>
<dbReference type="GO" id="GO:0035597">
    <property type="term" value="F:tRNA-2-methylthio-N(6)-dimethylallyladenosine(37) synthase activity"/>
    <property type="evidence" value="ECO:0007669"/>
    <property type="project" value="UniProtKB-EC"/>
</dbReference>
<dbReference type="Pfam" id="PF01938">
    <property type="entry name" value="TRAM"/>
    <property type="match status" value="1"/>
</dbReference>
<dbReference type="Proteomes" id="UP000243406">
    <property type="component" value="Unassembled WGS sequence"/>
</dbReference>
<comment type="function">
    <text evidence="1 11">Catalyzes the methylthiolation of N6-(dimethylallyl)adenosine (i(6)A), leading to the formation of 2-methylthio-N6-(dimethylallyl)adenosine (ms(2)i(6)A) at position 37 in tRNAs that read codons beginning with uridine.</text>
</comment>
<dbReference type="InterPro" id="IPR023404">
    <property type="entry name" value="rSAM_horseshoe"/>
</dbReference>
<evidence type="ECO:0000313" key="16">
    <source>
        <dbReference type="Proteomes" id="UP000243406"/>
    </source>
</evidence>
<feature type="binding site" evidence="11">
    <location>
        <position position="118"/>
    </location>
    <ligand>
        <name>[4Fe-4S] cluster</name>
        <dbReference type="ChEBI" id="CHEBI:49883"/>
        <label>1</label>
    </ligand>
</feature>
<feature type="binding site" evidence="11">
    <location>
        <position position="48"/>
    </location>
    <ligand>
        <name>[4Fe-4S] cluster</name>
        <dbReference type="ChEBI" id="CHEBI:49883"/>
        <label>1</label>
    </ligand>
</feature>
<evidence type="ECO:0000256" key="9">
    <source>
        <dbReference type="ARBA" id="ARBA00023014"/>
    </source>
</evidence>
<keyword evidence="9 11" id="KW-0411">Iron-sulfur</keyword>
<feature type="domain" description="Radical SAM core" evidence="14">
    <location>
        <begin position="181"/>
        <end position="411"/>
    </location>
</feature>
<gene>
    <name evidence="11" type="primary">miaB</name>
    <name evidence="15" type="ORF">SAMN02745120_2309</name>
</gene>
<dbReference type="CDD" id="cd01335">
    <property type="entry name" value="Radical_SAM"/>
    <property type="match status" value="1"/>
</dbReference>
<protein>
    <recommendedName>
        <fullName evidence="10 11">tRNA-2-methylthio-N(6)-dimethylallyladenosine synthase</fullName>
        <ecNumber evidence="10 11">2.8.4.3</ecNumber>
    </recommendedName>
    <alternativeName>
        <fullName evidence="11">(Dimethylallyl)adenosine tRNA methylthiotransferase MiaB</fullName>
    </alternativeName>
    <alternativeName>
        <fullName evidence="11">tRNA-i(6)A37 methylthiotransferase</fullName>
    </alternativeName>
</protein>
<evidence type="ECO:0000256" key="8">
    <source>
        <dbReference type="ARBA" id="ARBA00023004"/>
    </source>
</evidence>
<dbReference type="FunFam" id="3.80.30.20:FF:000001">
    <property type="entry name" value="tRNA-2-methylthio-N(6)-dimethylallyladenosine synthase 2"/>
    <property type="match status" value="1"/>
</dbReference>
<keyword evidence="3 11" id="KW-0963">Cytoplasm</keyword>
<dbReference type="PROSITE" id="PS01278">
    <property type="entry name" value="MTTASE_RADICAL"/>
    <property type="match status" value="1"/>
</dbReference>
<keyword evidence="8 11" id="KW-0408">Iron</keyword>
<comment type="catalytic activity">
    <reaction evidence="11">
        <text>N(6)-dimethylallyladenosine(37) in tRNA + (sulfur carrier)-SH + AH2 + 2 S-adenosyl-L-methionine = 2-methylsulfanyl-N(6)-dimethylallyladenosine(37) in tRNA + (sulfur carrier)-H + 5'-deoxyadenosine + L-methionine + A + S-adenosyl-L-homocysteine + 2 H(+)</text>
        <dbReference type="Rhea" id="RHEA:37067"/>
        <dbReference type="Rhea" id="RHEA-COMP:10375"/>
        <dbReference type="Rhea" id="RHEA-COMP:10376"/>
        <dbReference type="Rhea" id="RHEA-COMP:14737"/>
        <dbReference type="Rhea" id="RHEA-COMP:14739"/>
        <dbReference type="ChEBI" id="CHEBI:13193"/>
        <dbReference type="ChEBI" id="CHEBI:15378"/>
        <dbReference type="ChEBI" id="CHEBI:17319"/>
        <dbReference type="ChEBI" id="CHEBI:17499"/>
        <dbReference type="ChEBI" id="CHEBI:29917"/>
        <dbReference type="ChEBI" id="CHEBI:57844"/>
        <dbReference type="ChEBI" id="CHEBI:57856"/>
        <dbReference type="ChEBI" id="CHEBI:59789"/>
        <dbReference type="ChEBI" id="CHEBI:64428"/>
        <dbReference type="ChEBI" id="CHEBI:74415"/>
        <dbReference type="ChEBI" id="CHEBI:74417"/>
        <dbReference type="EC" id="2.8.4.3"/>
    </reaction>
</comment>
<comment type="subcellular location">
    <subcellularLocation>
        <location evidence="11">Cytoplasm</location>
    </subcellularLocation>
</comment>
<feature type="binding site" evidence="11">
    <location>
        <position position="195"/>
    </location>
    <ligand>
        <name>[4Fe-4S] cluster</name>
        <dbReference type="ChEBI" id="CHEBI:49883"/>
        <label>2</label>
        <note>4Fe-4S-S-AdoMet</note>
    </ligand>
</feature>
<evidence type="ECO:0000256" key="4">
    <source>
        <dbReference type="ARBA" id="ARBA00022679"/>
    </source>
</evidence>
<comment type="similarity">
    <text evidence="11">Belongs to the methylthiotransferase family. MiaB subfamily.</text>
</comment>
<dbReference type="Gene3D" id="3.80.30.20">
    <property type="entry name" value="tm_1862 like domain"/>
    <property type="match status" value="1"/>
</dbReference>
<dbReference type="RefSeq" id="WP_079590098.1">
    <property type="nucleotide sequence ID" value="NZ_FUYN01000005.1"/>
</dbReference>
<reference evidence="16" key="1">
    <citation type="submission" date="2017-02" db="EMBL/GenBank/DDBJ databases">
        <authorList>
            <person name="Varghese N."/>
            <person name="Submissions S."/>
        </authorList>
    </citation>
    <scope>NUCLEOTIDE SEQUENCE [LARGE SCALE GENOMIC DNA]</scope>
    <source>
        <strain evidence="16">ATCC 35199</strain>
    </source>
</reference>
<evidence type="ECO:0000256" key="10">
    <source>
        <dbReference type="ARBA" id="ARBA00033765"/>
    </source>
</evidence>
<dbReference type="SFLD" id="SFLDF00273">
    <property type="entry name" value="(dimethylallyl)adenosine_tRNA"/>
    <property type="match status" value="1"/>
</dbReference>
<dbReference type="InterPro" id="IPR013848">
    <property type="entry name" value="Methylthiotransferase_N"/>
</dbReference>
<dbReference type="InterPro" id="IPR007197">
    <property type="entry name" value="rSAM"/>
</dbReference>
<keyword evidence="7 11" id="KW-0479">Metal-binding</keyword>
<keyword evidence="4 11" id="KW-0808">Transferase</keyword>
<evidence type="ECO:0000256" key="1">
    <source>
        <dbReference type="ARBA" id="ARBA00003234"/>
    </source>
</evidence>
<evidence type="ECO:0000256" key="3">
    <source>
        <dbReference type="ARBA" id="ARBA00022490"/>
    </source>
</evidence>
<evidence type="ECO:0000259" key="13">
    <source>
        <dbReference type="PROSITE" id="PS51449"/>
    </source>
</evidence>
<evidence type="ECO:0000259" key="14">
    <source>
        <dbReference type="PROSITE" id="PS51918"/>
    </source>
</evidence>
<dbReference type="NCBIfam" id="TIGR01574">
    <property type="entry name" value="miaB-methiolase"/>
    <property type="match status" value="1"/>
</dbReference>
<keyword evidence="16" id="KW-1185">Reference proteome</keyword>
<proteinExistence type="inferred from homology"/>
<dbReference type="PROSITE" id="PS50926">
    <property type="entry name" value="TRAM"/>
    <property type="match status" value="1"/>
</dbReference>
<dbReference type="InterPro" id="IPR005839">
    <property type="entry name" value="Methylthiotransferase"/>
</dbReference>
<dbReference type="HAMAP" id="MF_01864">
    <property type="entry name" value="tRNA_metthiotr_MiaB"/>
    <property type="match status" value="1"/>
</dbReference>
<dbReference type="GO" id="GO:0005829">
    <property type="term" value="C:cytosol"/>
    <property type="evidence" value="ECO:0007669"/>
    <property type="project" value="TreeGrafter"/>
</dbReference>
<keyword evidence="5 11" id="KW-0949">S-adenosyl-L-methionine</keyword>
<dbReference type="Gene3D" id="3.40.50.12160">
    <property type="entry name" value="Methylthiotransferase, N-terminal domain"/>
    <property type="match status" value="1"/>
</dbReference>
<dbReference type="EC" id="2.8.4.3" evidence="10 11"/>
<dbReference type="PROSITE" id="PS51449">
    <property type="entry name" value="MTTASE_N"/>
    <property type="match status" value="1"/>
</dbReference>
<dbReference type="SMART" id="SM00729">
    <property type="entry name" value="Elp3"/>
    <property type="match status" value="1"/>
</dbReference>
<feature type="binding site" evidence="11">
    <location>
        <position position="202"/>
    </location>
    <ligand>
        <name>[4Fe-4S] cluster</name>
        <dbReference type="ChEBI" id="CHEBI:49883"/>
        <label>2</label>
        <note>4Fe-4S-S-AdoMet</note>
    </ligand>
</feature>
<sequence length="477" mass="54537">MQRSKAKQISQDEILMQQYNINSLSQMNEDFFKENGRYQSYFIQTFGCQMNEHDSENLAGMFDMMNIDLADSMEEADIIIFNTCAVRENAELKVYGNLHALKKLKVKNPDLIIAVCGCMMQQDHVVDEIKKRFPHVSLVFGTHNLYKFPELLLKYLSGDSKTLIDVWDIDGNVIEGLPSARRYDLKAFVNIMYGCNNFCTYCIVPYTRGRERSRNPEDVINEVKDLARNGVKEITLLGQNVNSYGNDFDNKVSFAKLLTILNDIQGIERIRFMTSHPKDISEELIDAVANLDKVCESIHLPVQSGSTAVLKKMNRHYTKDQYIELINKIKTKVPNVALTTDIMVGFPGETEEDFLDTLDVLEKVQYDSAFMFIYSVRKGTVAENMDNHIDESVKKDRFNRLLSKANEIAELKNSKYMDEIVEVLVEGFSKKDKTRLMGRTRQNKLVNFIGDESMIGSLVNVKVTETKSFSLNGIALD</sequence>
<evidence type="ECO:0000256" key="11">
    <source>
        <dbReference type="HAMAP-Rule" id="MF_01864"/>
    </source>
</evidence>
<feature type="domain" description="MTTase N-terminal" evidence="13">
    <location>
        <begin position="39"/>
        <end position="157"/>
    </location>
</feature>
<evidence type="ECO:0000256" key="6">
    <source>
        <dbReference type="ARBA" id="ARBA00022694"/>
    </source>
</evidence>
<dbReference type="InterPro" id="IPR002792">
    <property type="entry name" value="TRAM_dom"/>
</dbReference>
<dbReference type="GO" id="GO:0051539">
    <property type="term" value="F:4 iron, 4 sulfur cluster binding"/>
    <property type="evidence" value="ECO:0007669"/>
    <property type="project" value="UniProtKB-UniRule"/>
</dbReference>
<dbReference type="GO" id="GO:0046872">
    <property type="term" value="F:metal ion binding"/>
    <property type="evidence" value="ECO:0007669"/>
    <property type="project" value="UniProtKB-KW"/>
</dbReference>
<evidence type="ECO:0000256" key="5">
    <source>
        <dbReference type="ARBA" id="ARBA00022691"/>
    </source>
</evidence>
<name>A0A1T5CPS9_9FIRM</name>
<evidence type="ECO:0000259" key="12">
    <source>
        <dbReference type="PROSITE" id="PS50926"/>
    </source>
</evidence>
<dbReference type="AlphaFoldDB" id="A0A1T5CPS9"/>
<dbReference type="SFLD" id="SFLDS00029">
    <property type="entry name" value="Radical_SAM"/>
    <property type="match status" value="1"/>
</dbReference>
<dbReference type="SFLD" id="SFLDG01082">
    <property type="entry name" value="B12-binding_domain_containing"/>
    <property type="match status" value="1"/>
</dbReference>
<keyword evidence="6 11" id="KW-0819">tRNA processing</keyword>
<dbReference type="InterPro" id="IPR038135">
    <property type="entry name" value="Methylthiotransferase_N_sf"/>
</dbReference>
<keyword evidence="2 11" id="KW-0004">4Fe-4S</keyword>
<dbReference type="Pfam" id="PF00919">
    <property type="entry name" value="UPF0004"/>
    <property type="match status" value="1"/>
</dbReference>